<feature type="binding site" evidence="2">
    <location>
        <position position="63"/>
    </location>
    <ligand>
        <name>substrate</name>
    </ligand>
</feature>
<reference evidence="4 5" key="1">
    <citation type="submission" date="2018-05" db="EMBL/GenBank/DDBJ databases">
        <title>Genomic Encyclopedia of Type Strains, Phase IV (KMG-IV): sequencing the most valuable type-strain genomes for metagenomic binning, comparative biology and taxonomic classification.</title>
        <authorList>
            <person name="Goeker M."/>
        </authorList>
    </citation>
    <scope>NUCLEOTIDE SEQUENCE [LARGE SCALE GENOMIC DNA]</scope>
    <source>
        <strain evidence="4 5">DSM 28579</strain>
    </source>
</reference>
<gene>
    <name evidence="4" type="ORF">C7377_0039</name>
</gene>
<keyword evidence="5" id="KW-1185">Reference proteome</keyword>
<dbReference type="Gene3D" id="3.10.129.10">
    <property type="entry name" value="Hotdog Thioesterase"/>
    <property type="match status" value="1"/>
</dbReference>
<accession>A0A7L4US28</accession>
<evidence type="ECO:0000259" key="3">
    <source>
        <dbReference type="Pfam" id="PF22636"/>
    </source>
</evidence>
<dbReference type="SUPFAM" id="SSF54637">
    <property type="entry name" value="Thioesterase/thiol ester dehydrase-isomerase"/>
    <property type="match status" value="1"/>
</dbReference>
<dbReference type="Proteomes" id="UP000251835">
    <property type="component" value="Unassembled WGS sequence"/>
</dbReference>
<evidence type="ECO:0000313" key="4">
    <source>
        <dbReference type="EMBL" id="PVX51754.1"/>
    </source>
</evidence>
<feature type="active site" evidence="1">
    <location>
        <position position="44"/>
    </location>
</feature>
<dbReference type="InterPro" id="IPR054485">
    <property type="entry name" value="FlK-like_dom"/>
</dbReference>
<sequence length="128" mass="14149">MEVKIKEGITLQQKRTVALDDTAIKYGSGLAEVYATPAMISFMENTAYRSIESFLPEGYSTVGISINVQHTKATLPGKKVDCQSIVTKVDGKKVFFKIEASDEEGKIGTADHVRYIVNSEEFVARLKK</sequence>
<dbReference type="AlphaFoldDB" id="A0A7L4US28"/>
<evidence type="ECO:0000256" key="1">
    <source>
        <dbReference type="PIRSR" id="PIRSR014972-1"/>
    </source>
</evidence>
<comment type="caution">
    <text evidence="4">The sequence shown here is derived from an EMBL/GenBank/DDBJ whole genome shotgun (WGS) entry which is preliminary data.</text>
</comment>
<feature type="active site" evidence="1">
    <location>
        <position position="70"/>
    </location>
</feature>
<feature type="active site" evidence="1">
    <location>
        <position position="36"/>
    </location>
</feature>
<feature type="binding site" evidence="2">
    <location>
        <position position="63"/>
    </location>
    <ligand>
        <name>CoA</name>
        <dbReference type="ChEBI" id="CHEBI:57287"/>
    </ligand>
</feature>
<dbReference type="RefSeq" id="WP_116495330.1">
    <property type="nucleotide sequence ID" value="NZ_QENZ01000003.1"/>
</dbReference>
<dbReference type="PIRSF" id="PIRSF014972">
    <property type="entry name" value="FlK"/>
    <property type="match status" value="1"/>
</dbReference>
<dbReference type="PANTHER" id="PTHR36934:SF1">
    <property type="entry name" value="THIOESTERASE DOMAIN-CONTAINING PROTEIN"/>
    <property type="match status" value="1"/>
</dbReference>
<dbReference type="PANTHER" id="PTHR36934">
    <property type="entry name" value="BLR0278 PROTEIN"/>
    <property type="match status" value="1"/>
</dbReference>
<dbReference type="InterPro" id="IPR025540">
    <property type="entry name" value="FlK"/>
</dbReference>
<feature type="binding site" evidence="2">
    <location>
        <position position="114"/>
    </location>
    <ligand>
        <name>substrate</name>
    </ligand>
</feature>
<dbReference type="OrthoDB" id="6902891at2"/>
<proteinExistence type="predicted"/>
<dbReference type="Pfam" id="PF22636">
    <property type="entry name" value="FlK"/>
    <property type="match status" value="1"/>
</dbReference>
<dbReference type="EMBL" id="QENZ01000003">
    <property type="protein sequence ID" value="PVX51754.1"/>
    <property type="molecule type" value="Genomic_DNA"/>
</dbReference>
<dbReference type="InterPro" id="IPR029069">
    <property type="entry name" value="HotDog_dom_sf"/>
</dbReference>
<evidence type="ECO:0000313" key="5">
    <source>
        <dbReference type="Proteomes" id="UP000251835"/>
    </source>
</evidence>
<evidence type="ECO:0000256" key="2">
    <source>
        <dbReference type="PIRSR" id="PIRSR014972-2"/>
    </source>
</evidence>
<protein>
    <submittedName>
        <fullName evidence="4">Putative thioesterase</fullName>
    </submittedName>
</protein>
<feature type="domain" description="Fluoroacetyl-CoA-specific thioesterase-like" evidence="3">
    <location>
        <begin position="19"/>
        <end position="120"/>
    </location>
</feature>
<name>A0A7L4US28_BALHA</name>
<organism evidence="4 5">
    <name type="scientific">Balneicella halophila</name>
    <dbReference type="NCBI Taxonomy" id="1537566"/>
    <lineage>
        <taxon>Bacteria</taxon>
        <taxon>Pseudomonadati</taxon>
        <taxon>Bacteroidota</taxon>
        <taxon>Bacteroidia</taxon>
        <taxon>Bacteroidales</taxon>
        <taxon>Balneicellaceae</taxon>
        <taxon>Balneicella</taxon>
    </lineage>
</organism>